<keyword evidence="3" id="KW-1185">Reference proteome</keyword>
<gene>
    <name evidence="2" type="ORF">F53441_4160</name>
</gene>
<feature type="compositionally biased region" description="Basic residues" evidence="1">
    <location>
        <begin position="321"/>
        <end position="343"/>
    </location>
</feature>
<feature type="compositionally biased region" description="Basic residues" evidence="1">
    <location>
        <begin position="372"/>
        <end position="392"/>
    </location>
</feature>
<feature type="compositionally biased region" description="Polar residues" evidence="1">
    <location>
        <begin position="747"/>
        <end position="757"/>
    </location>
</feature>
<feature type="compositionally biased region" description="Basic residues" evidence="1">
    <location>
        <begin position="146"/>
        <end position="157"/>
    </location>
</feature>
<feature type="compositionally biased region" description="Basic and acidic residues" evidence="1">
    <location>
        <begin position="362"/>
        <end position="371"/>
    </location>
</feature>
<organism evidence="2 3">
    <name type="scientific">Fusarium austroafricanum</name>
    <dbReference type="NCBI Taxonomy" id="2364996"/>
    <lineage>
        <taxon>Eukaryota</taxon>
        <taxon>Fungi</taxon>
        <taxon>Dikarya</taxon>
        <taxon>Ascomycota</taxon>
        <taxon>Pezizomycotina</taxon>
        <taxon>Sordariomycetes</taxon>
        <taxon>Hypocreomycetidae</taxon>
        <taxon>Hypocreales</taxon>
        <taxon>Nectriaceae</taxon>
        <taxon>Fusarium</taxon>
        <taxon>Fusarium concolor species complex</taxon>
    </lineage>
</organism>
<accession>A0A8H4KKS7</accession>
<feature type="region of interest" description="Disordered" evidence="1">
    <location>
        <begin position="43"/>
        <end position="392"/>
    </location>
</feature>
<protein>
    <submittedName>
        <fullName evidence="2">Uncharacterized protein</fullName>
    </submittedName>
</protein>
<reference evidence="2" key="1">
    <citation type="submission" date="2020-01" db="EMBL/GenBank/DDBJ databases">
        <title>Identification and distribution of gene clusters putatively required for synthesis of sphingolipid metabolism inhibitors in phylogenetically diverse species of the filamentous fungus Fusarium.</title>
        <authorList>
            <person name="Kim H.-S."/>
            <person name="Busman M."/>
            <person name="Brown D.W."/>
            <person name="Divon H."/>
            <person name="Uhlig S."/>
            <person name="Proctor R.H."/>
        </authorList>
    </citation>
    <scope>NUCLEOTIDE SEQUENCE</scope>
    <source>
        <strain evidence="2">NRRL 53441</strain>
    </source>
</reference>
<feature type="compositionally biased region" description="Basic residues" evidence="1">
    <location>
        <begin position="276"/>
        <end position="288"/>
    </location>
</feature>
<feature type="compositionally biased region" description="Acidic residues" evidence="1">
    <location>
        <begin position="219"/>
        <end position="228"/>
    </location>
</feature>
<feature type="compositionally biased region" description="Basic residues" evidence="1">
    <location>
        <begin position="201"/>
        <end position="212"/>
    </location>
</feature>
<feature type="compositionally biased region" description="Basic residues" evidence="1">
    <location>
        <begin position="234"/>
        <end position="254"/>
    </location>
</feature>
<feature type="region of interest" description="Disordered" evidence="1">
    <location>
        <begin position="525"/>
        <end position="768"/>
    </location>
</feature>
<feature type="compositionally biased region" description="Polar residues" evidence="1">
    <location>
        <begin position="550"/>
        <end position="564"/>
    </location>
</feature>
<dbReference type="Proteomes" id="UP000605986">
    <property type="component" value="Unassembled WGS sequence"/>
</dbReference>
<feature type="compositionally biased region" description="Acidic residues" evidence="1">
    <location>
        <begin position="105"/>
        <end position="120"/>
    </location>
</feature>
<dbReference type="AlphaFoldDB" id="A0A8H4KKS7"/>
<feature type="compositionally biased region" description="Polar residues" evidence="1">
    <location>
        <begin position="93"/>
        <end position="103"/>
    </location>
</feature>
<dbReference type="EMBL" id="JAADJG010000163">
    <property type="protein sequence ID" value="KAF4453100.1"/>
    <property type="molecule type" value="Genomic_DNA"/>
</dbReference>
<proteinExistence type="predicted"/>
<feature type="compositionally biased region" description="Low complexity" evidence="1">
    <location>
        <begin position="121"/>
        <end position="131"/>
    </location>
</feature>
<sequence length="796" mass="87680">MANRKLTRPTVMEWVVGMTIDNALGPIPKNKRPKKREVIRVEVTTDDESEEDTVKITYPRTGRTTPPPPVTETKTKRKNVRFEDGTGPLKSAMKQTTTITTPLEFSDEESDSASEAEAEIDSSQSEVSSTSDATDSDRECTESCAIHKKKKKRKQKQKQTEDDSESDWDPDPDPTCKKLSEANIPPSPETSESEAEEAPKHKQKSGKKKGEKKAKQPETEPDTSESEVETPAPKKQKQSNKQQPKNKGKQKAKKKQEPAQESDSSEDEPEPPMSKKQQKANNKKAKQQRKQEPEEDEGESSESAEETDEGDESEAGPKQQNKGKQKNNKKKKNGKQPNKKKQKANQETDKEPEAAGEEDAPEASKEQEQGKSRKMKGKEKAQPRRKGPHIRRQHLIEPIRTQVVQTECVIKTPEDPAPNAYYDAEHNVMRVYHGPAYSNPQGQAVYPEHSAFNRPLPMGQPHPLQPPFYYGFNNPQQYPNYAQMPSYHQNFAGMPPPEAYSNAPITQGMPPHPWYAMAGASGPPPSGYYGKRSPNNRNTSTSDKGKDKASQNNVGPPGSRTGQENPYLPKRNRSQFSAWGSQRNVSKGSNQPPGSDKAGSNEWNNNNDNNDQGNTWNDGVDDNKDQNGESAWGAMGQDNNKSGDAWNTNNNQAVDDWNTQAQDTSLDKPWVPIRSTERPPHLPPGKWGSSSNKSNETVKKAGDHWGNDTFPGASSSWDDQAKDASSLGQGGADNNVGAWGTDGDGNGNEQPPSSQEATVPDSVMPGTWVDTPGVAAVPSWGDPTAAADTNGQVVHW</sequence>
<feature type="compositionally biased region" description="Polar residues" evidence="1">
    <location>
        <begin position="637"/>
        <end position="664"/>
    </location>
</feature>
<feature type="compositionally biased region" description="Low complexity" evidence="1">
    <location>
        <begin position="601"/>
        <end position="618"/>
    </location>
</feature>
<feature type="compositionally biased region" description="Basic and acidic residues" evidence="1">
    <location>
        <begin position="696"/>
        <end position="706"/>
    </location>
</feature>
<evidence type="ECO:0000256" key="1">
    <source>
        <dbReference type="SAM" id="MobiDB-lite"/>
    </source>
</evidence>
<evidence type="ECO:0000313" key="2">
    <source>
        <dbReference type="EMBL" id="KAF4453100.1"/>
    </source>
</evidence>
<name>A0A8H4KKS7_9HYPO</name>
<dbReference type="OrthoDB" id="3439935at2759"/>
<feature type="compositionally biased region" description="Acidic residues" evidence="1">
    <location>
        <begin position="162"/>
        <end position="172"/>
    </location>
</feature>
<feature type="compositionally biased region" description="Polar residues" evidence="1">
    <location>
        <begin position="574"/>
        <end position="593"/>
    </location>
</feature>
<evidence type="ECO:0000313" key="3">
    <source>
        <dbReference type="Proteomes" id="UP000605986"/>
    </source>
</evidence>
<feature type="compositionally biased region" description="Acidic residues" evidence="1">
    <location>
        <begin position="293"/>
        <end position="314"/>
    </location>
</feature>
<feature type="compositionally biased region" description="Basic and acidic residues" evidence="1">
    <location>
        <begin position="344"/>
        <end position="353"/>
    </location>
</feature>
<comment type="caution">
    <text evidence="2">The sequence shown here is derived from an EMBL/GenBank/DDBJ whole genome shotgun (WGS) entry which is preliminary data.</text>
</comment>